<keyword evidence="2" id="KW-1185">Reference proteome</keyword>
<organism evidence="1 2">
    <name type="scientific">Apostasia shenzhenica</name>
    <dbReference type="NCBI Taxonomy" id="1088818"/>
    <lineage>
        <taxon>Eukaryota</taxon>
        <taxon>Viridiplantae</taxon>
        <taxon>Streptophyta</taxon>
        <taxon>Embryophyta</taxon>
        <taxon>Tracheophyta</taxon>
        <taxon>Spermatophyta</taxon>
        <taxon>Magnoliopsida</taxon>
        <taxon>Liliopsida</taxon>
        <taxon>Asparagales</taxon>
        <taxon>Orchidaceae</taxon>
        <taxon>Apostasioideae</taxon>
        <taxon>Apostasia</taxon>
    </lineage>
</organism>
<sequence length="121" mass="13569">MGNCLCRRPRDWAAAEEDRDEEYWEEAAAAAMPEKAVKLPVEDDGEKGAASWKKGGMGSTEVRIRISRKQLEELLRRAEAKGLPAQAVMADLVNLGQVCFREIGHGQPWRPKLHSIPEEDE</sequence>
<protein>
    <submittedName>
        <fullName evidence="1">Uncharacterized protein</fullName>
    </submittedName>
</protein>
<name>A0A2H9ZQS2_9ASPA</name>
<accession>A0A2H9ZQS2</accession>
<evidence type="ECO:0000313" key="1">
    <source>
        <dbReference type="EMBL" id="PKA45645.1"/>
    </source>
</evidence>
<dbReference type="STRING" id="1088818.A0A2H9ZQS2"/>
<dbReference type="PANTHER" id="PTHR33647:SF5">
    <property type="entry name" value="OS01G0793900 PROTEIN"/>
    <property type="match status" value="1"/>
</dbReference>
<reference evidence="1 2" key="1">
    <citation type="journal article" date="2017" name="Nature">
        <title>The Apostasia genome and the evolution of orchids.</title>
        <authorList>
            <person name="Zhang G.Q."/>
            <person name="Liu K.W."/>
            <person name="Li Z."/>
            <person name="Lohaus R."/>
            <person name="Hsiao Y.Y."/>
            <person name="Niu S.C."/>
            <person name="Wang J.Y."/>
            <person name="Lin Y.C."/>
            <person name="Xu Q."/>
            <person name="Chen L.J."/>
            <person name="Yoshida K."/>
            <person name="Fujiwara S."/>
            <person name="Wang Z.W."/>
            <person name="Zhang Y.Q."/>
            <person name="Mitsuda N."/>
            <person name="Wang M."/>
            <person name="Liu G.H."/>
            <person name="Pecoraro L."/>
            <person name="Huang H.X."/>
            <person name="Xiao X.J."/>
            <person name="Lin M."/>
            <person name="Wu X.Y."/>
            <person name="Wu W.L."/>
            <person name="Chen Y.Y."/>
            <person name="Chang S.B."/>
            <person name="Sakamoto S."/>
            <person name="Ohme-Takagi M."/>
            <person name="Yagi M."/>
            <person name="Zeng S.J."/>
            <person name="Shen C.Y."/>
            <person name="Yeh C.M."/>
            <person name="Luo Y.B."/>
            <person name="Tsai W.C."/>
            <person name="Van de Peer Y."/>
            <person name="Liu Z.J."/>
        </authorList>
    </citation>
    <scope>NUCLEOTIDE SEQUENCE [LARGE SCALE GENOMIC DNA]</scope>
    <source>
        <strain evidence="2">cv. Shenzhen</strain>
        <tissue evidence="1">Stem</tissue>
    </source>
</reference>
<dbReference type="OrthoDB" id="610799at2759"/>
<dbReference type="AlphaFoldDB" id="A0A2H9ZQS2"/>
<dbReference type="PANTHER" id="PTHR33647">
    <property type="entry name" value="OS01G0793900 PROTEIN"/>
    <property type="match status" value="1"/>
</dbReference>
<dbReference type="EMBL" id="KZ454830">
    <property type="protein sequence ID" value="PKA45645.1"/>
    <property type="molecule type" value="Genomic_DNA"/>
</dbReference>
<proteinExistence type="predicted"/>
<dbReference type="Proteomes" id="UP000236161">
    <property type="component" value="Unassembled WGS sequence"/>
</dbReference>
<gene>
    <name evidence="1" type="ORF">AXF42_Ash010985</name>
</gene>
<evidence type="ECO:0000313" key="2">
    <source>
        <dbReference type="Proteomes" id="UP000236161"/>
    </source>
</evidence>